<dbReference type="EMBL" id="CP068053">
    <property type="protein sequence ID" value="QQS99767.1"/>
    <property type="molecule type" value="Genomic_DNA"/>
</dbReference>
<dbReference type="Gene3D" id="3.40.50.2000">
    <property type="entry name" value="Glycogen Phosphorylase B"/>
    <property type="match status" value="2"/>
</dbReference>
<dbReference type="CDD" id="cd03801">
    <property type="entry name" value="GT4_PimA-like"/>
    <property type="match status" value="1"/>
</dbReference>
<name>A0A974NLH7_PERPY</name>
<keyword evidence="3" id="KW-1185">Reference proteome</keyword>
<evidence type="ECO:0000259" key="1">
    <source>
        <dbReference type="Pfam" id="PF00534"/>
    </source>
</evidence>
<dbReference type="InterPro" id="IPR050194">
    <property type="entry name" value="Glycosyltransferase_grp1"/>
</dbReference>
<gene>
    <name evidence="2" type="ORF">I6J18_19595</name>
</gene>
<dbReference type="GO" id="GO:0016757">
    <property type="term" value="F:glycosyltransferase activity"/>
    <property type="evidence" value="ECO:0007669"/>
    <property type="project" value="InterPro"/>
</dbReference>
<dbReference type="AlphaFoldDB" id="A0A974NLH7"/>
<reference evidence="2 3" key="1">
    <citation type="submission" date="2021-01" db="EMBL/GenBank/DDBJ databases">
        <title>FDA dAtabase for Regulatory Grade micrObial Sequences (FDA-ARGOS): Supporting development and validation of Infectious Disease Dx tests.</title>
        <authorList>
            <person name="Nelson B."/>
            <person name="Plummer A."/>
            <person name="Tallon L."/>
            <person name="Sadzewicz L."/>
            <person name="Zhao X."/>
            <person name="Boylan J."/>
            <person name="Ott S."/>
            <person name="Bowen H."/>
            <person name="Vavikolanu K."/>
            <person name="Mehta A."/>
            <person name="Aluvathingal J."/>
            <person name="Nadendla S."/>
            <person name="Myers T."/>
            <person name="Yan Y."/>
            <person name="Sichtig H."/>
        </authorList>
    </citation>
    <scope>NUCLEOTIDE SEQUENCE [LARGE SCALE GENOMIC DNA]</scope>
    <source>
        <strain evidence="2 3">FDAARGOS_1161</strain>
    </source>
</reference>
<dbReference type="SUPFAM" id="SSF53756">
    <property type="entry name" value="UDP-Glycosyltransferase/glycogen phosphorylase"/>
    <property type="match status" value="1"/>
</dbReference>
<dbReference type="PANTHER" id="PTHR45947:SF3">
    <property type="entry name" value="SULFOQUINOVOSYL TRANSFERASE SQD2"/>
    <property type="match status" value="1"/>
</dbReference>
<sequence>MNENYKVIVAHPAQQHSYKTAIALKKSGYLHKYVTTVYKKEQSLTSFITRFINGDNLIRANSRRSEELEDEDVLQFYELRNLILLFLQRVDKTKFFYNRWQNLIIKAFNRKLANYVIKKNIDAIIVYDTMSYLALEILKKRAPNVKLIIDMSAPNLLFMDMIFKDDLKKNNEYQEILKDEVNTSLYNKTLKMAKKEIDLADFFLVASSFSERSLLHYGISPDKIYKFPYGIDSNYYDNTKLIKTRDSRKKLNIIFVGRVTQKKGAFYLFEAIRMMDLKLFTFKFAGSYDENSKYYKDFRDICTFVGHVTKEEIINLYRESDILVFPSLADGFGLSVLEALSFGIPVICSDNAGASDLIINGYNGYVVSTGVESEIYDKLIWFNNNRDKLQEMSINARKSAAELTWEKYNQNVKNAIKKIME</sequence>
<dbReference type="InterPro" id="IPR001296">
    <property type="entry name" value="Glyco_trans_1"/>
</dbReference>
<evidence type="ECO:0000313" key="3">
    <source>
        <dbReference type="Proteomes" id="UP000595254"/>
    </source>
</evidence>
<organism evidence="2 3">
    <name type="scientific">Peribacillus psychrosaccharolyticus</name>
    <name type="common">Bacillus psychrosaccharolyticus</name>
    <dbReference type="NCBI Taxonomy" id="1407"/>
    <lineage>
        <taxon>Bacteria</taxon>
        <taxon>Bacillati</taxon>
        <taxon>Bacillota</taxon>
        <taxon>Bacilli</taxon>
        <taxon>Bacillales</taxon>
        <taxon>Bacillaceae</taxon>
        <taxon>Peribacillus</taxon>
    </lineage>
</organism>
<feature type="domain" description="Glycosyl transferase family 1" evidence="1">
    <location>
        <begin position="248"/>
        <end position="398"/>
    </location>
</feature>
<accession>A0A974NLH7</accession>
<proteinExistence type="predicted"/>
<evidence type="ECO:0000313" key="2">
    <source>
        <dbReference type="EMBL" id="QQS99767.1"/>
    </source>
</evidence>
<dbReference type="KEGG" id="ppsr:I6J18_19595"/>
<dbReference type="Proteomes" id="UP000595254">
    <property type="component" value="Chromosome"/>
</dbReference>
<dbReference type="RefSeq" id="WP_201647650.1">
    <property type="nucleotide sequence ID" value="NZ_CP068053.1"/>
</dbReference>
<dbReference type="Pfam" id="PF00534">
    <property type="entry name" value="Glycos_transf_1"/>
    <property type="match status" value="1"/>
</dbReference>
<protein>
    <submittedName>
        <fullName evidence="2">Glycosyltransferase family 4 protein</fullName>
    </submittedName>
</protein>
<dbReference type="PANTHER" id="PTHR45947">
    <property type="entry name" value="SULFOQUINOVOSYL TRANSFERASE SQD2"/>
    <property type="match status" value="1"/>
</dbReference>